<dbReference type="Pfam" id="PF00866">
    <property type="entry name" value="Ring_hydroxyl_B"/>
    <property type="match status" value="1"/>
</dbReference>
<dbReference type="EC" id="1.14.12.10" evidence="5"/>
<gene>
    <name evidence="5" type="ORF">AtDm6_1960</name>
    <name evidence="4" type="ORF">ATR01nite_25420</name>
    <name evidence="3" type="ORF">CIW82_05345</name>
    <name evidence="6" type="ORF">HC62_13580</name>
</gene>
<keyword evidence="2 5" id="KW-0560">Oxidoreductase</keyword>
<proteinExistence type="inferred from homology"/>
<dbReference type="Proteomes" id="UP000194565">
    <property type="component" value="Unassembled WGS sequence"/>
</dbReference>
<dbReference type="GO" id="GO:0019380">
    <property type="term" value="P:3-phenylpropionate catabolic process"/>
    <property type="evidence" value="ECO:0007669"/>
    <property type="project" value="TreeGrafter"/>
</dbReference>
<comment type="similarity">
    <text evidence="1">Belongs to the bacterial ring-hydroxylating dioxygenase beta subunit family.</text>
</comment>
<evidence type="ECO:0000313" key="6">
    <source>
        <dbReference type="EMBL" id="OUI84152.1"/>
    </source>
</evidence>
<reference evidence="6 8" key="2">
    <citation type="submission" date="2014-06" db="EMBL/GenBank/DDBJ databases">
        <authorList>
            <person name="Ju J."/>
            <person name="Zhang J."/>
        </authorList>
    </citation>
    <scope>NUCLEOTIDE SEQUENCE [LARGE SCALE GENOMIC DNA]</scope>
    <source>
        <strain evidence="6">DmW_042</strain>
    </source>
</reference>
<dbReference type="InterPro" id="IPR032710">
    <property type="entry name" value="NTF2-like_dom_sf"/>
</dbReference>
<reference evidence="5 7" key="1">
    <citation type="submission" date="2014-06" db="EMBL/GenBank/DDBJ databases">
        <title>Functional and comparative genomic analyses of the Drosophila gut microbiota identify candidate symbiosis factors.</title>
        <authorList>
            <person name="Newell P.D."/>
            <person name="Chaston J.M."/>
            <person name="Douglas A.E."/>
        </authorList>
    </citation>
    <scope>NUCLEOTIDE SEQUENCE [LARGE SCALE GENOMIC DNA]</scope>
    <source>
        <strain evidence="5 7">DmCS_006</strain>
    </source>
</reference>
<evidence type="ECO:0000313" key="5">
    <source>
        <dbReference type="EMBL" id="KGB23091.1"/>
    </source>
</evidence>
<reference evidence="3 9" key="3">
    <citation type="submission" date="2017-08" db="EMBL/GenBank/DDBJ databases">
        <title>Complete Genome Sequence of Acetobacter tropicalis Oregon-R-modENCODE STRAIN BDGP1, an acetic acid bacterium isolated from Drosophila melanogaster gut.</title>
        <authorList>
            <person name="Wan K.H."/>
            <person name="Yu C."/>
            <person name="Park S."/>
            <person name="Hammonds A.S."/>
            <person name="Booth B.W."/>
            <person name="Celniker S.E."/>
        </authorList>
    </citation>
    <scope>NUCLEOTIDE SEQUENCE [LARGE SCALE GENOMIC DNA]</scope>
    <source>
        <strain evidence="3 9">BDGP1</strain>
    </source>
</reference>
<dbReference type="Proteomes" id="UP000029448">
    <property type="component" value="Unassembled WGS sequence"/>
</dbReference>
<evidence type="ECO:0000313" key="4">
    <source>
        <dbReference type="EMBL" id="GEL51467.1"/>
    </source>
</evidence>
<evidence type="ECO:0000256" key="1">
    <source>
        <dbReference type="ARBA" id="ARBA00009570"/>
    </source>
</evidence>
<evidence type="ECO:0000313" key="3">
    <source>
        <dbReference type="EMBL" id="ATJ90200.1"/>
    </source>
</evidence>
<dbReference type="PANTHER" id="PTHR41534">
    <property type="entry name" value="BLR3401 PROTEIN"/>
    <property type="match status" value="1"/>
</dbReference>
<sequence>MTITLNEAIELITLEADMLDHSEFREWLKLYTADSLYAVPIDPDAKVEDLGKILNYAYDNAEMREKRVERLLGGRSISAAPPARTVRLLSRYRMLETGTESCTLRCAQLLTELRQGRERYYAADVTFRLKRTEDGLRINQKIVRLLTSTEALTAVSYIL</sequence>
<dbReference type="GO" id="GO:0018623">
    <property type="term" value="F:benzoate 1,2-dioxygenase activity"/>
    <property type="evidence" value="ECO:0007669"/>
    <property type="project" value="UniProtKB-EC"/>
</dbReference>
<keyword evidence="5" id="KW-0223">Dioxygenase</keyword>
<dbReference type="EMBL" id="JOKM01000071">
    <property type="protein sequence ID" value="KGB23091.1"/>
    <property type="molecule type" value="Genomic_DNA"/>
</dbReference>
<evidence type="ECO:0000313" key="10">
    <source>
        <dbReference type="Proteomes" id="UP000321800"/>
    </source>
</evidence>
<dbReference type="Gene3D" id="3.10.450.50">
    <property type="match status" value="1"/>
</dbReference>
<dbReference type="STRING" id="104102.AtDm6_1960"/>
<dbReference type="EMBL" id="JOMM01000047">
    <property type="protein sequence ID" value="OUI84152.1"/>
    <property type="molecule type" value="Genomic_DNA"/>
</dbReference>
<name>A0A094ZL17_9PROT</name>
<accession>A0A094ZL17</accession>
<dbReference type="Proteomes" id="UP000220394">
    <property type="component" value="Chromosome"/>
</dbReference>
<evidence type="ECO:0000313" key="9">
    <source>
        <dbReference type="Proteomes" id="UP000220394"/>
    </source>
</evidence>
<dbReference type="RefSeq" id="WP_035380258.1">
    <property type="nucleotide sequence ID" value="NZ_BJVR01000037.1"/>
</dbReference>
<protein>
    <submittedName>
        <fullName evidence="4 6">Aromatic-ring-hydroxylating dioxygenase</fullName>
    </submittedName>
    <submittedName>
        <fullName evidence="5">Benzoate 1,2-dioxygenase beta subunit</fullName>
        <ecNumber evidence="5">1.14.12.10</ecNumber>
    </submittedName>
</protein>
<dbReference type="SUPFAM" id="SSF54427">
    <property type="entry name" value="NTF2-like"/>
    <property type="match status" value="1"/>
</dbReference>
<organism evidence="5 7">
    <name type="scientific">Acetobacter tropicalis</name>
    <dbReference type="NCBI Taxonomy" id="104102"/>
    <lineage>
        <taxon>Bacteria</taxon>
        <taxon>Pseudomonadati</taxon>
        <taxon>Pseudomonadota</taxon>
        <taxon>Alphaproteobacteria</taxon>
        <taxon>Acetobacterales</taxon>
        <taxon>Acetobacteraceae</taxon>
        <taxon>Acetobacter</taxon>
    </lineage>
</organism>
<reference evidence="4 10" key="4">
    <citation type="submission" date="2019-07" db="EMBL/GenBank/DDBJ databases">
        <title>Whole genome shotgun sequence of Acetobacter tropicalis NBRC 16470.</title>
        <authorList>
            <person name="Hosoyama A."/>
            <person name="Uohara A."/>
            <person name="Ohji S."/>
            <person name="Ichikawa N."/>
        </authorList>
    </citation>
    <scope>NUCLEOTIDE SEQUENCE [LARGE SCALE GENOMIC DNA]</scope>
    <source>
        <strain evidence="4 10">NBRC 16470</strain>
    </source>
</reference>
<dbReference type="PATRIC" id="fig|104102.11.peg.1987"/>
<dbReference type="InterPro" id="IPR000391">
    <property type="entry name" value="Rng_hydr_dOase-bsu"/>
</dbReference>
<dbReference type="Proteomes" id="UP000321800">
    <property type="component" value="Unassembled WGS sequence"/>
</dbReference>
<dbReference type="KEGG" id="ato:CIW82_05345"/>
<dbReference type="AlphaFoldDB" id="A0A094ZL17"/>
<evidence type="ECO:0000313" key="7">
    <source>
        <dbReference type="Proteomes" id="UP000029448"/>
    </source>
</evidence>
<dbReference type="EMBL" id="BJVR01000037">
    <property type="protein sequence ID" value="GEL51467.1"/>
    <property type="molecule type" value="Genomic_DNA"/>
</dbReference>
<keyword evidence="7" id="KW-1185">Reference proteome</keyword>
<dbReference type="PANTHER" id="PTHR41534:SF2">
    <property type="entry name" value="3-PHENYLPROPIONATE_CINNAMIC ACID DIOXYGENASE SUBUNIT BETA"/>
    <property type="match status" value="1"/>
</dbReference>
<evidence type="ECO:0000313" key="8">
    <source>
        <dbReference type="Proteomes" id="UP000194565"/>
    </source>
</evidence>
<evidence type="ECO:0000256" key="2">
    <source>
        <dbReference type="ARBA" id="ARBA00023002"/>
    </source>
</evidence>
<dbReference type="GeneID" id="89478029"/>
<dbReference type="EMBL" id="CP022699">
    <property type="protein sequence ID" value="ATJ90200.1"/>
    <property type="molecule type" value="Genomic_DNA"/>
</dbReference>